<dbReference type="EMBL" id="MTKT01004864">
    <property type="protein sequence ID" value="OWM69487.1"/>
    <property type="molecule type" value="Genomic_DNA"/>
</dbReference>
<dbReference type="Proteomes" id="UP000197138">
    <property type="component" value="Unassembled WGS sequence"/>
</dbReference>
<evidence type="ECO:0000313" key="2">
    <source>
        <dbReference type="Proteomes" id="UP000197138"/>
    </source>
</evidence>
<name>A0A218W9F0_PUNGR</name>
<gene>
    <name evidence="1" type="ORF">CDL15_Pgr013948</name>
</gene>
<evidence type="ECO:0000313" key="1">
    <source>
        <dbReference type="EMBL" id="OWM69487.1"/>
    </source>
</evidence>
<dbReference type="AlphaFoldDB" id="A0A218W9F0"/>
<organism evidence="1 2">
    <name type="scientific">Punica granatum</name>
    <name type="common">Pomegranate</name>
    <dbReference type="NCBI Taxonomy" id="22663"/>
    <lineage>
        <taxon>Eukaryota</taxon>
        <taxon>Viridiplantae</taxon>
        <taxon>Streptophyta</taxon>
        <taxon>Embryophyta</taxon>
        <taxon>Tracheophyta</taxon>
        <taxon>Spermatophyta</taxon>
        <taxon>Magnoliopsida</taxon>
        <taxon>eudicotyledons</taxon>
        <taxon>Gunneridae</taxon>
        <taxon>Pentapetalae</taxon>
        <taxon>rosids</taxon>
        <taxon>malvids</taxon>
        <taxon>Myrtales</taxon>
        <taxon>Lythraceae</taxon>
        <taxon>Punica</taxon>
    </lineage>
</organism>
<comment type="caution">
    <text evidence="1">The sequence shown here is derived from an EMBL/GenBank/DDBJ whole genome shotgun (WGS) entry which is preliminary data.</text>
</comment>
<reference evidence="2" key="1">
    <citation type="journal article" date="2017" name="Plant J.">
        <title>The pomegranate (Punica granatum L.) genome and the genomics of punicalagin biosynthesis.</title>
        <authorList>
            <person name="Qin G."/>
            <person name="Xu C."/>
            <person name="Ming R."/>
            <person name="Tang H."/>
            <person name="Guyot R."/>
            <person name="Kramer E.M."/>
            <person name="Hu Y."/>
            <person name="Yi X."/>
            <person name="Qi Y."/>
            <person name="Xu X."/>
            <person name="Gao Z."/>
            <person name="Pan H."/>
            <person name="Jian J."/>
            <person name="Tian Y."/>
            <person name="Yue Z."/>
            <person name="Xu Y."/>
        </authorList>
    </citation>
    <scope>NUCLEOTIDE SEQUENCE [LARGE SCALE GENOMIC DNA]</scope>
    <source>
        <strain evidence="2">cv. Dabenzi</strain>
    </source>
</reference>
<accession>A0A218W9F0</accession>
<protein>
    <submittedName>
        <fullName evidence="1">Uncharacterized protein</fullName>
    </submittedName>
</protein>
<sequence>MTRKRDHIELGNYRVLNRRPARTTQKWDAHDGIPWPGSFSQTSGSMWEFMDVLRVPKDPLGSIRYYVNAEESTGSQLDCSSRPLVLVRASENEDSYR</sequence>
<proteinExistence type="predicted"/>